<dbReference type="RefSeq" id="WP_167309188.1">
    <property type="nucleotide sequence ID" value="NZ_JAJESI010000001.1"/>
</dbReference>
<dbReference type="Gene3D" id="3.40.50.10960">
    <property type="match status" value="1"/>
</dbReference>
<dbReference type="Pfam" id="PF08478">
    <property type="entry name" value="POTRA_1"/>
    <property type="match status" value="1"/>
</dbReference>
<feature type="domain" description="POTRA" evidence="9">
    <location>
        <begin position="53"/>
        <end position="121"/>
    </location>
</feature>
<evidence type="ECO:0000256" key="5">
    <source>
        <dbReference type="ARBA" id="ARBA00022989"/>
    </source>
</evidence>
<reference evidence="10 11" key="1">
    <citation type="submission" date="2019-07" db="EMBL/GenBank/DDBJ databases">
        <authorList>
            <person name="Yu W.S."/>
            <person name="Cheong H.-M."/>
            <person name="Choi Y."/>
            <person name="Hwang K.J."/>
            <person name="Jung K."/>
            <person name="Lee S."/>
            <person name="Choi C."/>
        </authorList>
    </citation>
    <scope>NUCLEOTIDE SEQUENCE [LARGE SCALE GENOMIC DNA]</scope>
    <source>
        <strain evidence="10 11">NCCP 15909</strain>
    </source>
</reference>
<dbReference type="PANTHER" id="PTHR37820:SF1">
    <property type="entry name" value="CELL DIVISION PROTEIN FTSQ"/>
    <property type="match status" value="1"/>
</dbReference>
<evidence type="ECO:0000256" key="4">
    <source>
        <dbReference type="ARBA" id="ARBA00022692"/>
    </source>
</evidence>
<comment type="subcellular location">
    <subcellularLocation>
        <location evidence="8">Cell membrane</location>
        <topology evidence="8">Single-pass type II membrane protein</topology>
    </subcellularLocation>
    <subcellularLocation>
        <location evidence="1">Membrane</location>
    </subcellularLocation>
    <text evidence="8">Localizes to the division septum.</text>
</comment>
<dbReference type="InterPro" id="IPR050487">
    <property type="entry name" value="FtsQ_DivIB"/>
</dbReference>
<dbReference type="Proteomes" id="UP000464796">
    <property type="component" value="Chromosome"/>
</dbReference>
<evidence type="ECO:0000256" key="1">
    <source>
        <dbReference type="ARBA" id="ARBA00004370"/>
    </source>
</evidence>
<dbReference type="InterPro" id="IPR013685">
    <property type="entry name" value="POTRA_FtsQ_type"/>
</dbReference>
<evidence type="ECO:0000256" key="3">
    <source>
        <dbReference type="ARBA" id="ARBA00022618"/>
    </source>
</evidence>
<evidence type="ECO:0000259" key="9">
    <source>
        <dbReference type="PROSITE" id="PS51779"/>
    </source>
</evidence>
<accession>A0ABX6I3C7</accession>
<dbReference type="InterPro" id="IPR034746">
    <property type="entry name" value="POTRA"/>
</dbReference>
<dbReference type="HAMAP" id="MF_00912">
    <property type="entry name" value="DivIB"/>
    <property type="match status" value="1"/>
</dbReference>
<keyword evidence="2 8" id="KW-1003">Cell membrane</keyword>
<protein>
    <recommendedName>
        <fullName evidence="8">Cell division protein DivIB</fullName>
    </recommendedName>
</protein>
<feature type="transmembrane region" description="Helical" evidence="8">
    <location>
        <begin position="31"/>
        <end position="48"/>
    </location>
</feature>
<dbReference type="EMBL" id="CP041979">
    <property type="protein sequence ID" value="QHH89305.1"/>
    <property type="molecule type" value="Genomic_DNA"/>
</dbReference>
<dbReference type="PROSITE" id="PS51779">
    <property type="entry name" value="POTRA"/>
    <property type="match status" value="1"/>
</dbReference>
<evidence type="ECO:0000256" key="2">
    <source>
        <dbReference type="ARBA" id="ARBA00022475"/>
    </source>
</evidence>
<evidence type="ECO:0000313" key="11">
    <source>
        <dbReference type="Proteomes" id="UP000464796"/>
    </source>
</evidence>
<sequence length="265" mass="30691">MKNSKVIKLQDRVPKLKNQQKKNKKNVNHRLILYISILFLLVLFLIYFRSPLSNIKKISVFGNHYMTDEQVMKESGVTYDTSYFRVTAHKAEENLTKRKEIKAVNVKKRFPNKIDVHIEEYLTIGYINKDGKLQPLLENGKTLDVLPNGKLPVAAPIFEPFKEEKMKELIAELEKLTPTILRSISEIRYSPTNANEDHLTLYMNEGYEVSTTIQNFAKRMEAYPLILKTIEPGKKVLIDLEVGAYTKELGAEEKKNRMIVFTTLL</sequence>
<keyword evidence="6 8" id="KW-0472">Membrane</keyword>
<evidence type="ECO:0000256" key="8">
    <source>
        <dbReference type="HAMAP-Rule" id="MF_00912"/>
    </source>
</evidence>
<dbReference type="InterPro" id="IPR026580">
    <property type="entry name" value="DivIB"/>
</dbReference>
<evidence type="ECO:0000313" key="10">
    <source>
        <dbReference type="EMBL" id="QHH89305.1"/>
    </source>
</evidence>
<keyword evidence="5 8" id="KW-1133">Transmembrane helix</keyword>
<evidence type="ECO:0000256" key="7">
    <source>
        <dbReference type="ARBA" id="ARBA00023306"/>
    </source>
</evidence>
<organism evidence="10 11">
    <name type="scientific">Bacillus pacificus</name>
    <dbReference type="NCBI Taxonomy" id="2026187"/>
    <lineage>
        <taxon>Bacteria</taxon>
        <taxon>Bacillati</taxon>
        <taxon>Bacillota</taxon>
        <taxon>Bacilli</taxon>
        <taxon>Bacillales</taxon>
        <taxon>Bacillaceae</taxon>
        <taxon>Bacillus</taxon>
        <taxon>Bacillus cereus group</taxon>
    </lineage>
</organism>
<keyword evidence="11" id="KW-1185">Reference proteome</keyword>
<dbReference type="Pfam" id="PF03799">
    <property type="entry name" value="FtsQ_DivIB_C"/>
    <property type="match status" value="1"/>
</dbReference>
<evidence type="ECO:0000256" key="6">
    <source>
        <dbReference type="ARBA" id="ARBA00023136"/>
    </source>
</evidence>
<keyword evidence="7 8" id="KW-0131">Cell cycle</keyword>
<dbReference type="PANTHER" id="PTHR37820">
    <property type="entry name" value="CELL DIVISION PROTEIN DIVIB"/>
    <property type="match status" value="1"/>
</dbReference>
<proteinExistence type="inferred from homology"/>
<gene>
    <name evidence="8 10" type="primary">divIB</name>
    <name evidence="10" type="ORF">FPL01_11440</name>
</gene>
<dbReference type="InterPro" id="IPR005548">
    <property type="entry name" value="Cell_div_FtsQ/DivIB_C"/>
</dbReference>
<name>A0ABX6I3C7_9BACI</name>
<comment type="function">
    <text evidence="8">Cell division protein that may be involved in stabilizing or promoting the assembly of the division complex.</text>
</comment>
<dbReference type="Gene3D" id="3.10.20.310">
    <property type="entry name" value="membrane protein fhac"/>
    <property type="match status" value="1"/>
</dbReference>
<keyword evidence="4 8" id="KW-0812">Transmembrane</keyword>
<comment type="similarity">
    <text evidence="8">Belongs to the FtsQ/DivIB family. DivIB subfamily.</text>
</comment>
<keyword evidence="3 8" id="KW-0132">Cell division</keyword>
<dbReference type="GO" id="GO:0051301">
    <property type="term" value="P:cell division"/>
    <property type="evidence" value="ECO:0007669"/>
    <property type="project" value="UniProtKB-KW"/>
</dbReference>